<gene>
    <name evidence="2" type="primary">parA_2</name>
    <name evidence="2" type="ORF">Pth03_77950</name>
</gene>
<dbReference type="EMBL" id="BOOR01000085">
    <property type="protein sequence ID" value="GII59406.1"/>
    <property type="molecule type" value="Genomic_DNA"/>
</dbReference>
<sequence length="308" mass="33106">MGALRLAEYSEKGGVGKTSVTNGLAAVAGDRGMRVLVIDLDSRATASKELGVPIPEIGDPEIFTLNDLLYVNPGDDDPLDPTDAIADTIHPAGESWPSTVRVLPGERKLANREADSGPIEMRLRQGLRAVAGEFDVILFDLPPRPSGKLVTAGLAAAEGEDGGGGVLIPATLTTDGLDGVTQALRTVKQMRQGYSPTLSVAGIVRSIVPRDRELRAIHREFDRQLFERVDPKLGPWGEMVLGEPLPAVASSSGEADADVRYLVRQYAIREEARFAQVPITSAPGREAKRLVATYGEILDLLLKRKENR</sequence>
<dbReference type="SUPFAM" id="SSF52540">
    <property type="entry name" value="P-loop containing nucleoside triphosphate hydrolases"/>
    <property type="match status" value="1"/>
</dbReference>
<dbReference type="InterPro" id="IPR025669">
    <property type="entry name" value="AAA_dom"/>
</dbReference>
<dbReference type="InterPro" id="IPR027417">
    <property type="entry name" value="P-loop_NTPase"/>
</dbReference>
<protein>
    <submittedName>
        <fullName evidence="2">Sporulation initiation inhibitor Soj</fullName>
    </submittedName>
</protein>
<dbReference type="PANTHER" id="PTHR13696:SF52">
    <property type="entry name" value="PARA FAMILY PROTEIN CT_582"/>
    <property type="match status" value="1"/>
</dbReference>
<dbReference type="Gene3D" id="3.40.50.300">
    <property type="entry name" value="P-loop containing nucleotide triphosphate hydrolases"/>
    <property type="match status" value="1"/>
</dbReference>
<dbReference type="RefSeq" id="WP_203949467.1">
    <property type="nucleotide sequence ID" value="NZ_BOOR01000085.1"/>
</dbReference>
<evidence type="ECO:0000259" key="1">
    <source>
        <dbReference type="Pfam" id="PF13614"/>
    </source>
</evidence>
<comment type="caution">
    <text evidence="2">The sequence shown here is derived from an EMBL/GenBank/DDBJ whole genome shotgun (WGS) entry which is preliminary data.</text>
</comment>
<name>A0A8J3Y271_9ACTN</name>
<keyword evidence="3" id="KW-1185">Reference proteome</keyword>
<evidence type="ECO:0000313" key="3">
    <source>
        <dbReference type="Proteomes" id="UP000605992"/>
    </source>
</evidence>
<reference evidence="2" key="1">
    <citation type="submission" date="2021-01" db="EMBL/GenBank/DDBJ databases">
        <title>Whole genome shotgun sequence of Planotetraspora thailandica NBRC 104271.</title>
        <authorList>
            <person name="Komaki H."/>
            <person name="Tamura T."/>
        </authorList>
    </citation>
    <scope>NUCLEOTIDE SEQUENCE</scope>
    <source>
        <strain evidence="2">NBRC 104271</strain>
    </source>
</reference>
<dbReference type="PANTHER" id="PTHR13696">
    <property type="entry name" value="P-LOOP CONTAINING NUCLEOSIDE TRIPHOSPHATE HYDROLASE"/>
    <property type="match status" value="1"/>
</dbReference>
<dbReference type="AlphaFoldDB" id="A0A8J3Y271"/>
<evidence type="ECO:0000313" key="2">
    <source>
        <dbReference type="EMBL" id="GII59406.1"/>
    </source>
</evidence>
<proteinExistence type="predicted"/>
<organism evidence="2 3">
    <name type="scientific">Planotetraspora thailandica</name>
    <dbReference type="NCBI Taxonomy" id="487172"/>
    <lineage>
        <taxon>Bacteria</taxon>
        <taxon>Bacillati</taxon>
        <taxon>Actinomycetota</taxon>
        <taxon>Actinomycetes</taxon>
        <taxon>Streptosporangiales</taxon>
        <taxon>Streptosporangiaceae</taxon>
        <taxon>Planotetraspora</taxon>
    </lineage>
</organism>
<feature type="domain" description="AAA" evidence="1">
    <location>
        <begin position="9"/>
        <end position="199"/>
    </location>
</feature>
<dbReference type="InterPro" id="IPR050678">
    <property type="entry name" value="DNA_Partitioning_ATPase"/>
</dbReference>
<accession>A0A8J3Y271</accession>
<dbReference type="Proteomes" id="UP000605992">
    <property type="component" value="Unassembled WGS sequence"/>
</dbReference>
<dbReference type="Pfam" id="PF13614">
    <property type="entry name" value="AAA_31"/>
    <property type="match status" value="1"/>
</dbReference>
<dbReference type="CDD" id="cd02042">
    <property type="entry name" value="ParAB_family"/>
    <property type="match status" value="1"/>
</dbReference>